<dbReference type="Gene3D" id="3.20.20.120">
    <property type="entry name" value="Enolase-like C-terminal domain"/>
    <property type="match status" value="1"/>
</dbReference>
<dbReference type="InterPro" id="IPR036849">
    <property type="entry name" value="Enolase-like_C_sf"/>
</dbReference>
<dbReference type="Proteomes" id="UP000521868">
    <property type="component" value="Unassembled WGS sequence"/>
</dbReference>
<evidence type="ECO:0000259" key="5">
    <source>
        <dbReference type="SMART" id="SM00922"/>
    </source>
</evidence>
<name>A0A7X6DF50_9BURK</name>
<evidence type="ECO:0000313" key="6">
    <source>
        <dbReference type="EMBL" id="NKE66015.1"/>
    </source>
</evidence>
<dbReference type="SFLD" id="SFLDS00001">
    <property type="entry name" value="Enolase"/>
    <property type="match status" value="1"/>
</dbReference>
<evidence type="ECO:0000256" key="1">
    <source>
        <dbReference type="ARBA" id="ARBA00008031"/>
    </source>
</evidence>
<sequence length="552" mass="58263">MGLGPLGGAGARPHLRLGDGTARRAGPHPALLPLPAVHAVRRAAAPPLRAARRRRAGNPLVHGAPERLPREPEPERRAGAAGRPRQRAAPGAVRAGGAGIVVAARAPVRRLAQPVHRRLSEGGLPVAPPAAAGGVVAFRPLHACGAGRPVARLPAGAPAQRPRRVGQPRLPELPVSVMKIAKIEVFPVRLPMKAVLTLPRGPSRTLDEGKRVALVKMTDDDGHVGWGESGPSRRWSAETLESCVTSLREYLAPAVIGHDLFDLAGLHARMNRELAVGLDPGQPIAKCAIDLAAHDLIGKRLGITVQSWLGAKRADSVPLARLVSAADPEEAVRITQAALAEGYRGFKVKVGHHKALDAQIVQAVAQAAPGAFVWADANQGYTLEEAIRMARAFERCGVTLFEQPVPMSDVYAMKKLLSATPLTIALDEAAMGLPFVIDLIRREAVEGLAIKVSKVGGLHYARQMCDLALNAGLALIGSNLMDAPITFAASVHLFAAYGMTLPADLNGPQFIAEDYLAEPLPIRGQVAYVPTAPGLGVVVDESKVRRFTLPPA</sequence>
<dbReference type="GO" id="GO:0046872">
    <property type="term" value="F:metal ion binding"/>
    <property type="evidence" value="ECO:0007669"/>
    <property type="project" value="UniProtKB-KW"/>
</dbReference>
<comment type="caution">
    <text evidence="6">The sequence shown here is derived from an EMBL/GenBank/DDBJ whole genome shotgun (WGS) entry which is preliminary data.</text>
</comment>
<reference evidence="6 7" key="1">
    <citation type="journal article" date="2020" name="Nature">
        <title>Bacterial chemolithoautotrophy via manganese oxidation.</title>
        <authorList>
            <person name="Yu H."/>
            <person name="Leadbetter J.R."/>
        </authorList>
    </citation>
    <scope>NUCLEOTIDE SEQUENCE [LARGE SCALE GENOMIC DNA]</scope>
    <source>
        <strain evidence="6 7">RBP-1</strain>
    </source>
</reference>
<accession>A0A7X6DF50</accession>
<feature type="domain" description="Mandelate racemase/muconate lactonizing enzyme C-terminal" evidence="5">
    <location>
        <begin position="328"/>
        <end position="423"/>
    </location>
</feature>
<keyword evidence="3" id="KW-0413">Isomerase</keyword>
<evidence type="ECO:0000313" key="7">
    <source>
        <dbReference type="Proteomes" id="UP000521868"/>
    </source>
</evidence>
<proteinExistence type="inferred from homology"/>
<dbReference type="GO" id="GO:0016854">
    <property type="term" value="F:racemase and epimerase activity"/>
    <property type="evidence" value="ECO:0007669"/>
    <property type="project" value="UniProtKB-ARBA"/>
</dbReference>
<dbReference type="SFLD" id="SFLDG00180">
    <property type="entry name" value="muconate_cycloisomerase"/>
    <property type="match status" value="1"/>
</dbReference>
<dbReference type="PANTHER" id="PTHR48073:SF2">
    <property type="entry name" value="O-SUCCINYLBENZOATE SYNTHASE"/>
    <property type="match status" value="1"/>
</dbReference>
<protein>
    <recommendedName>
        <fullName evidence="5">Mandelate racemase/muconate lactonizing enzyme C-terminal domain-containing protein</fullName>
    </recommendedName>
</protein>
<evidence type="ECO:0000256" key="2">
    <source>
        <dbReference type="ARBA" id="ARBA00022723"/>
    </source>
</evidence>
<dbReference type="SUPFAM" id="SSF51604">
    <property type="entry name" value="Enolase C-terminal domain-like"/>
    <property type="match status" value="1"/>
</dbReference>
<gene>
    <name evidence="6" type="ORF">RAMLITH_09300</name>
</gene>
<dbReference type="InterPro" id="IPR029017">
    <property type="entry name" value="Enolase-like_N"/>
</dbReference>
<feature type="region of interest" description="Disordered" evidence="4">
    <location>
        <begin position="1"/>
        <end position="30"/>
    </location>
</feature>
<dbReference type="Gene3D" id="3.30.390.10">
    <property type="entry name" value="Enolase-like, N-terminal domain"/>
    <property type="match status" value="1"/>
</dbReference>
<dbReference type="SUPFAM" id="SSF54826">
    <property type="entry name" value="Enolase N-terminal domain-like"/>
    <property type="match status" value="1"/>
</dbReference>
<keyword evidence="7" id="KW-1185">Reference proteome</keyword>
<dbReference type="EMBL" id="VTOX01000002">
    <property type="protein sequence ID" value="NKE66015.1"/>
    <property type="molecule type" value="Genomic_DNA"/>
</dbReference>
<dbReference type="InterPro" id="IPR013341">
    <property type="entry name" value="Mandelate_racemase_N_dom"/>
</dbReference>
<evidence type="ECO:0000256" key="4">
    <source>
        <dbReference type="SAM" id="MobiDB-lite"/>
    </source>
</evidence>
<dbReference type="PANTHER" id="PTHR48073">
    <property type="entry name" value="O-SUCCINYLBENZOATE SYNTHASE-RELATED"/>
    <property type="match status" value="1"/>
</dbReference>
<organism evidence="6 7">
    <name type="scientific">Ramlibacter lithotrophicus</name>
    <dbReference type="NCBI Taxonomy" id="2606681"/>
    <lineage>
        <taxon>Bacteria</taxon>
        <taxon>Pseudomonadati</taxon>
        <taxon>Pseudomonadota</taxon>
        <taxon>Betaproteobacteria</taxon>
        <taxon>Burkholderiales</taxon>
        <taxon>Comamonadaceae</taxon>
        <taxon>Ramlibacter</taxon>
    </lineage>
</organism>
<dbReference type="SMART" id="SM00922">
    <property type="entry name" value="MR_MLE"/>
    <property type="match status" value="1"/>
</dbReference>
<dbReference type="Pfam" id="PF13378">
    <property type="entry name" value="MR_MLE_C"/>
    <property type="match status" value="1"/>
</dbReference>
<dbReference type="SFLD" id="SFLDF00009">
    <property type="entry name" value="o-succinylbenzoate_synthase"/>
    <property type="match status" value="1"/>
</dbReference>
<feature type="compositionally biased region" description="Gly residues" evidence="4">
    <location>
        <begin position="1"/>
        <end position="10"/>
    </location>
</feature>
<dbReference type="InterPro" id="IPR013342">
    <property type="entry name" value="Mandelate_racemase_C"/>
</dbReference>
<feature type="compositionally biased region" description="Basic and acidic residues" evidence="4">
    <location>
        <begin position="64"/>
        <end position="78"/>
    </location>
</feature>
<dbReference type="Pfam" id="PF02746">
    <property type="entry name" value="MR_MLE_N"/>
    <property type="match status" value="1"/>
</dbReference>
<dbReference type="AlphaFoldDB" id="A0A7X6DF50"/>
<comment type="similarity">
    <text evidence="1">Belongs to the mandelate racemase/muconate lactonizing enzyme family.</text>
</comment>
<evidence type="ECO:0000256" key="3">
    <source>
        <dbReference type="ARBA" id="ARBA00023235"/>
    </source>
</evidence>
<feature type="region of interest" description="Disordered" evidence="4">
    <location>
        <begin position="45"/>
        <end position="92"/>
    </location>
</feature>
<dbReference type="GO" id="GO:0006518">
    <property type="term" value="P:peptide metabolic process"/>
    <property type="evidence" value="ECO:0007669"/>
    <property type="project" value="UniProtKB-ARBA"/>
</dbReference>
<keyword evidence="2" id="KW-0479">Metal-binding</keyword>
<feature type="compositionally biased region" description="Low complexity" evidence="4">
    <location>
        <begin position="79"/>
        <end position="92"/>
    </location>
</feature>
<dbReference type="InterPro" id="IPR029065">
    <property type="entry name" value="Enolase_C-like"/>
</dbReference>